<dbReference type="Gene3D" id="3.20.20.70">
    <property type="entry name" value="Aldolase class I"/>
    <property type="match status" value="1"/>
</dbReference>
<comment type="similarity">
    <text evidence="1">Belongs to the DapA family.</text>
</comment>
<evidence type="ECO:0008006" key="6">
    <source>
        <dbReference type="Google" id="ProtNLM"/>
    </source>
</evidence>
<dbReference type="GO" id="GO:0008840">
    <property type="term" value="F:4-hydroxy-tetrahydrodipicolinate synthase activity"/>
    <property type="evidence" value="ECO:0007669"/>
    <property type="project" value="TreeGrafter"/>
</dbReference>
<dbReference type="OrthoDB" id="191315at2759"/>
<feature type="active site" description="Proton donor/acceptor" evidence="2">
    <location>
        <position position="158"/>
    </location>
</feature>
<sequence>MSPSAYPSGAVNGSSPRPLARGIYVPTVVFFDPSTDQLDTKTVSKHAVRLAKAGVAGLAVQGSNGESVHLTHEERSTVTKTTRDALDTAGFTSMPLIVGCGAQSVVEAVSLCEQAAAAGGDYALILPPSYYCGLFTPSTIIDFFTGIADASPIPIIIYNYPGATPGVDINSDILITLSQHANIIGCKFTCGNTGKLGRVASAVRKSGAEFLCFAGSTDFTLPSQAAGGAGVIGGMANLAPRASVKLFAMGEDKALFHSEEATTLQEVVGRGDWAMIKTGVVGVKAALGSYFGYGGFARRPMPRPDEKETARLAAELKELMDLEATLSDKQ</sequence>
<reference evidence="4 5" key="1">
    <citation type="journal article" date="2015" name="Genome Announc.">
        <title>Draft Genome Sequence and Gene Annotation of the Entomopathogenic Fungus Verticillium hemipterigenum.</title>
        <authorList>
            <person name="Horn F."/>
            <person name="Habel A."/>
            <person name="Scharf D.H."/>
            <person name="Dworschak J."/>
            <person name="Brakhage A.A."/>
            <person name="Guthke R."/>
            <person name="Hertweck C."/>
            <person name="Linde J."/>
        </authorList>
    </citation>
    <scope>NUCLEOTIDE SEQUENCE [LARGE SCALE GENOMIC DNA]</scope>
</reference>
<keyword evidence="5" id="KW-1185">Reference proteome</keyword>
<dbReference type="PANTHER" id="PTHR12128">
    <property type="entry name" value="DIHYDRODIPICOLINATE SYNTHASE"/>
    <property type="match status" value="1"/>
</dbReference>
<dbReference type="SMART" id="SM01130">
    <property type="entry name" value="DHDPS"/>
    <property type="match status" value="1"/>
</dbReference>
<evidence type="ECO:0000256" key="2">
    <source>
        <dbReference type="PIRSR" id="PIRSR001365-1"/>
    </source>
</evidence>
<evidence type="ECO:0000256" key="1">
    <source>
        <dbReference type="PIRNR" id="PIRNR001365"/>
    </source>
</evidence>
<organism evidence="4 5">
    <name type="scientific">[Torrubiella] hemipterigena</name>
    <dbReference type="NCBI Taxonomy" id="1531966"/>
    <lineage>
        <taxon>Eukaryota</taxon>
        <taxon>Fungi</taxon>
        <taxon>Dikarya</taxon>
        <taxon>Ascomycota</taxon>
        <taxon>Pezizomycotina</taxon>
        <taxon>Sordariomycetes</taxon>
        <taxon>Hypocreomycetidae</taxon>
        <taxon>Hypocreales</taxon>
        <taxon>Clavicipitaceae</taxon>
        <taxon>Clavicipitaceae incertae sedis</taxon>
        <taxon>'Torrubiella' clade</taxon>
    </lineage>
</organism>
<dbReference type="Pfam" id="PF00701">
    <property type="entry name" value="DHDPS"/>
    <property type="match status" value="1"/>
</dbReference>
<dbReference type="InterPro" id="IPR013785">
    <property type="entry name" value="Aldolase_TIM"/>
</dbReference>
<dbReference type="Proteomes" id="UP000039046">
    <property type="component" value="Unassembled WGS sequence"/>
</dbReference>
<dbReference type="EMBL" id="CDHN01000001">
    <property type="protein sequence ID" value="CEJ79867.1"/>
    <property type="molecule type" value="Genomic_DNA"/>
</dbReference>
<feature type="active site" description="Schiff-base intermediate with substrate" evidence="2">
    <location>
        <position position="187"/>
    </location>
</feature>
<dbReference type="STRING" id="1531966.A0A0A1T0U3"/>
<evidence type="ECO:0000313" key="5">
    <source>
        <dbReference type="Proteomes" id="UP000039046"/>
    </source>
</evidence>
<accession>A0A0A1T0U3</accession>
<gene>
    <name evidence="4" type="ORF">VHEMI00083</name>
</gene>
<evidence type="ECO:0000313" key="4">
    <source>
        <dbReference type="EMBL" id="CEJ79867.1"/>
    </source>
</evidence>
<dbReference type="CDD" id="cd00408">
    <property type="entry name" value="DHDPS-like"/>
    <property type="match status" value="1"/>
</dbReference>
<name>A0A0A1T0U3_9HYPO</name>
<keyword evidence="1" id="KW-0456">Lyase</keyword>
<feature type="binding site" evidence="3">
    <location>
        <position position="232"/>
    </location>
    <ligand>
        <name>pyruvate</name>
        <dbReference type="ChEBI" id="CHEBI:15361"/>
    </ligand>
</feature>
<dbReference type="HOGENOM" id="CLU_049343_0_2_1"/>
<dbReference type="PANTHER" id="PTHR12128:SF52">
    <property type="entry name" value="4-HYDROXY-2-OXOGLUTARATE ALDOLASE, MITOCHONDRIAL-RELATED"/>
    <property type="match status" value="1"/>
</dbReference>
<dbReference type="SUPFAM" id="SSF51569">
    <property type="entry name" value="Aldolase"/>
    <property type="match status" value="1"/>
</dbReference>
<dbReference type="InterPro" id="IPR002220">
    <property type="entry name" value="DapA-like"/>
</dbReference>
<dbReference type="PIRSF" id="PIRSF001365">
    <property type="entry name" value="DHDPS"/>
    <property type="match status" value="1"/>
</dbReference>
<dbReference type="AlphaFoldDB" id="A0A0A1T0U3"/>
<evidence type="ECO:0000256" key="3">
    <source>
        <dbReference type="PIRSR" id="PIRSR001365-2"/>
    </source>
</evidence>
<proteinExistence type="inferred from homology"/>
<dbReference type="PRINTS" id="PR00146">
    <property type="entry name" value="DHPICSNTHASE"/>
</dbReference>
<protein>
    <recommendedName>
        <fullName evidence="6">Dihydrodipicolinate synthase</fullName>
    </recommendedName>
</protein>